<dbReference type="CDD" id="cd03442">
    <property type="entry name" value="BFIT_BACH"/>
    <property type="match status" value="1"/>
</dbReference>
<dbReference type="EMBL" id="BCNV01000005">
    <property type="protein sequence ID" value="GAS84287.1"/>
    <property type="molecule type" value="Genomic_DNA"/>
</dbReference>
<dbReference type="GO" id="GO:0009062">
    <property type="term" value="P:fatty acid catabolic process"/>
    <property type="evidence" value="ECO:0007669"/>
    <property type="project" value="TreeGrafter"/>
</dbReference>
<dbReference type="InterPro" id="IPR006683">
    <property type="entry name" value="Thioestr_dom"/>
</dbReference>
<proteinExistence type="inferred from homology"/>
<dbReference type="GO" id="GO:0005829">
    <property type="term" value="C:cytosol"/>
    <property type="evidence" value="ECO:0007669"/>
    <property type="project" value="TreeGrafter"/>
</dbReference>
<dbReference type="AlphaFoldDB" id="A0A117I2T9"/>
<gene>
    <name evidence="5" type="ORF">PAHA3_4390</name>
</gene>
<comment type="similarity">
    <text evidence="1">Belongs to the acyl coenzyme A hydrolase family.</text>
</comment>
<accession>A0A117I2T9</accession>
<reference evidence="5 6" key="1">
    <citation type="journal article" date="2016" name="Genome Announc.">
        <title>Draft Genome Sequence of Paenibacillus amylolyticus Heshi-A3, Isolated from Fermented Rice Bran in a Japanese Fermented Seafood Dish.</title>
        <authorList>
            <person name="Akuzawa S."/>
            <person name="Nagaoka J."/>
            <person name="Kanekatsu M."/>
            <person name="Kubota E."/>
            <person name="Ohtake R."/>
            <person name="Suzuki T."/>
            <person name="Kanesaki Y."/>
        </authorList>
    </citation>
    <scope>NUCLEOTIDE SEQUENCE [LARGE SCALE GENOMIC DNA]</scope>
    <source>
        <strain evidence="5 6">Heshi-A3</strain>
    </source>
</reference>
<evidence type="ECO:0000313" key="5">
    <source>
        <dbReference type="EMBL" id="GAS84287.1"/>
    </source>
</evidence>
<evidence type="ECO:0000259" key="4">
    <source>
        <dbReference type="PROSITE" id="PS51770"/>
    </source>
</evidence>
<protein>
    <submittedName>
        <fullName evidence="5">Acyl-CoA hydrolase</fullName>
    </submittedName>
</protein>
<dbReference type="PANTHER" id="PTHR11049">
    <property type="entry name" value="ACYL COENZYME A THIOESTER HYDROLASE"/>
    <property type="match status" value="1"/>
</dbReference>
<reference evidence="6" key="2">
    <citation type="submission" date="2016-01" db="EMBL/GenBank/DDBJ databases">
        <title>Draft Genome Sequence of Paenibacillus amylolyticus Heshi-A3 that Was Isolated from Fermented Rice Bran with Aging Salted Mackerel, Which Was Named Heshiko as Traditional Fermented Seafood in Japan.</title>
        <authorList>
            <person name="Akuzawa S."/>
            <person name="Nakagawa J."/>
            <person name="Kanekatsu T."/>
            <person name="Kubota E."/>
            <person name="Ohtake R."/>
            <person name="Suzuki T."/>
            <person name="Kanesaki Y."/>
        </authorList>
    </citation>
    <scope>NUCLEOTIDE SEQUENCE [LARGE SCALE GENOMIC DNA]</scope>
    <source>
        <strain evidence="6">Heshi-A3</strain>
    </source>
</reference>
<dbReference type="Proteomes" id="UP000069697">
    <property type="component" value="Unassembled WGS sequence"/>
</dbReference>
<dbReference type="PANTHER" id="PTHR11049:SF24">
    <property type="entry name" value="CYTOSOLIC ACYL COENZYME A THIOESTER HYDROLASE"/>
    <property type="match status" value="1"/>
</dbReference>
<keyword evidence="2 3" id="KW-0378">Hydrolase</keyword>
<dbReference type="PROSITE" id="PS51770">
    <property type="entry name" value="HOTDOG_ACOT"/>
    <property type="match status" value="1"/>
</dbReference>
<dbReference type="InterPro" id="IPR029069">
    <property type="entry name" value="HotDog_dom_sf"/>
</dbReference>
<comment type="caution">
    <text evidence="5">The sequence shown here is derived from an EMBL/GenBank/DDBJ whole genome shotgun (WGS) entry which is preliminary data.</text>
</comment>
<dbReference type="Gene3D" id="3.10.129.10">
    <property type="entry name" value="Hotdog Thioesterase"/>
    <property type="match status" value="1"/>
</dbReference>
<evidence type="ECO:0000256" key="2">
    <source>
        <dbReference type="ARBA" id="ARBA00022801"/>
    </source>
</evidence>
<sequence length="182" mass="20956">MREIPKPTEMDQVEKKYVRETRCFKTARVFPTDVNNHNTLFGGRLMSYIDDIASIAASKLCRVNTVTASTDSVDFLYPINPTDSVTLESFASWTGRSSMEIFVKVIREDLKTGEKKIAATAFLTFVALDENNRKLIVPRIIPETEEEKKLYETAPDRAAMRKQRREESKKFADFLTVTYPWE</sequence>
<dbReference type="GO" id="GO:0052816">
    <property type="term" value="F:long-chain fatty acyl-CoA hydrolase activity"/>
    <property type="evidence" value="ECO:0007669"/>
    <property type="project" value="TreeGrafter"/>
</dbReference>
<dbReference type="InterPro" id="IPR033120">
    <property type="entry name" value="HOTDOG_ACOT"/>
</dbReference>
<dbReference type="GO" id="GO:0006637">
    <property type="term" value="P:acyl-CoA metabolic process"/>
    <property type="evidence" value="ECO:0007669"/>
    <property type="project" value="TreeGrafter"/>
</dbReference>
<dbReference type="Pfam" id="PF03061">
    <property type="entry name" value="4HBT"/>
    <property type="match status" value="1"/>
</dbReference>
<feature type="domain" description="HotDog ACOT-type" evidence="4">
    <location>
        <begin position="19"/>
        <end position="131"/>
    </location>
</feature>
<evidence type="ECO:0000256" key="1">
    <source>
        <dbReference type="ARBA" id="ARBA00010458"/>
    </source>
</evidence>
<organism evidence="5 6">
    <name type="scientific">Paenibacillus amylolyticus</name>
    <dbReference type="NCBI Taxonomy" id="1451"/>
    <lineage>
        <taxon>Bacteria</taxon>
        <taxon>Bacillati</taxon>
        <taxon>Bacillota</taxon>
        <taxon>Bacilli</taxon>
        <taxon>Bacillales</taxon>
        <taxon>Paenibacillaceae</taxon>
        <taxon>Paenibacillus</taxon>
    </lineage>
</organism>
<evidence type="ECO:0000256" key="3">
    <source>
        <dbReference type="PROSITE-ProRule" id="PRU01106"/>
    </source>
</evidence>
<dbReference type="InterPro" id="IPR040170">
    <property type="entry name" value="Cytosol_ACT"/>
</dbReference>
<dbReference type="SUPFAM" id="SSF54637">
    <property type="entry name" value="Thioesterase/thiol ester dehydrase-isomerase"/>
    <property type="match status" value="1"/>
</dbReference>
<evidence type="ECO:0000313" key="6">
    <source>
        <dbReference type="Proteomes" id="UP000069697"/>
    </source>
</evidence>
<name>A0A117I2T9_PAEAM</name>